<dbReference type="AlphaFoldDB" id="A0A812S2F8"/>
<dbReference type="OrthoDB" id="407485at2759"/>
<dbReference type="PROSITE" id="PS50297">
    <property type="entry name" value="ANK_REP_REGION"/>
    <property type="match status" value="1"/>
</dbReference>
<accession>A0A812S2F8</accession>
<dbReference type="EMBL" id="CAJNIZ010022381">
    <property type="protein sequence ID" value="CAE7461416.1"/>
    <property type="molecule type" value="Genomic_DNA"/>
</dbReference>
<dbReference type="Gene3D" id="1.25.40.20">
    <property type="entry name" value="Ankyrin repeat-containing domain"/>
    <property type="match status" value="2"/>
</dbReference>
<dbReference type="SUPFAM" id="SSF48403">
    <property type="entry name" value="Ankyrin repeat"/>
    <property type="match status" value="1"/>
</dbReference>
<reference evidence="4" key="1">
    <citation type="submission" date="2021-02" db="EMBL/GenBank/DDBJ databases">
        <authorList>
            <person name="Dougan E. K."/>
            <person name="Rhodes N."/>
            <person name="Thang M."/>
            <person name="Chan C."/>
        </authorList>
    </citation>
    <scope>NUCLEOTIDE SEQUENCE</scope>
</reference>
<dbReference type="InterPro" id="IPR002110">
    <property type="entry name" value="Ankyrin_rpt"/>
</dbReference>
<evidence type="ECO:0000313" key="5">
    <source>
        <dbReference type="Proteomes" id="UP000649617"/>
    </source>
</evidence>
<keyword evidence="2 3" id="KW-0040">ANK repeat</keyword>
<evidence type="ECO:0000256" key="2">
    <source>
        <dbReference type="ARBA" id="ARBA00023043"/>
    </source>
</evidence>
<evidence type="ECO:0000256" key="1">
    <source>
        <dbReference type="ARBA" id="ARBA00022737"/>
    </source>
</evidence>
<gene>
    <name evidence="4" type="ORF">SPIL2461_LOCUS11528</name>
</gene>
<dbReference type="Proteomes" id="UP000649617">
    <property type="component" value="Unassembled WGS sequence"/>
</dbReference>
<evidence type="ECO:0000256" key="3">
    <source>
        <dbReference type="PROSITE-ProRule" id="PRU00023"/>
    </source>
</evidence>
<comment type="caution">
    <text evidence="4">The sequence shown here is derived from an EMBL/GenBank/DDBJ whole genome shotgun (WGS) entry which is preliminary data.</text>
</comment>
<dbReference type="InterPro" id="IPR036770">
    <property type="entry name" value="Ankyrin_rpt-contain_sf"/>
</dbReference>
<dbReference type="SMART" id="SM00248">
    <property type="entry name" value="ANK"/>
    <property type="match status" value="4"/>
</dbReference>
<keyword evidence="1" id="KW-0677">Repeat</keyword>
<dbReference type="PANTHER" id="PTHR24189:SF50">
    <property type="entry name" value="ANKYRIN REPEAT AND SOCS BOX PROTEIN 2"/>
    <property type="match status" value="1"/>
</dbReference>
<name>A0A812S2F8_SYMPI</name>
<protein>
    <submittedName>
        <fullName evidence="4">Uncharacterized protein</fullName>
    </submittedName>
</protein>
<organism evidence="4 5">
    <name type="scientific">Symbiodinium pilosum</name>
    <name type="common">Dinoflagellate</name>
    <dbReference type="NCBI Taxonomy" id="2952"/>
    <lineage>
        <taxon>Eukaryota</taxon>
        <taxon>Sar</taxon>
        <taxon>Alveolata</taxon>
        <taxon>Dinophyceae</taxon>
        <taxon>Suessiales</taxon>
        <taxon>Symbiodiniaceae</taxon>
        <taxon>Symbiodinium</taxon>
    </lineage>
</organism>
<feature type="repeat" description="ANK" evidence="3">
    <location>
        <begin position="517"/>
        <end position="543"/>
    </location>
</feature>
<evidence type="ECO:0000313" key="4">
    <source>
        <dbReference type="EMBL" id="CAE7461416.1"/>
    </source>
</evidence>
<proteinExistence type="predicted"/>
<dbReference type="PANTHER" id="PTHR24189">
    <property type="entry name" value="MYOTROPHIN"/>
    <property type="match status" value="1"/>
</dbReference>
<dbReference type="InterPro" id="IPR050745">
    <property type="entry name" value="Multifunctional_regulatory"/>
</dbReference>
<dbReference type="PROSITE" id="PS50088">
    <property type="entry name" value="ANK_REPEAT"/>
    <property type="match status" value="1"/>
</dbReference>
<keyword evidence="5" id="KW-1185">Reference proteome</keyword>
<sequence>MGSALCTRDDDLTCCTQSTVHDCLFPLWAVKVSDFLKMRGPPEPHNVLQEQGLLHQWYPGMFVIFVSHQWLSSVHPDPKGQQVQVLQQALQGIIDGTLDVHESIVARTDDKSLSDNLRRHVAAGFIFFDWLSIPQITARQHGVNEETTKSDAVLAVQSIPAYVELSNMFIALVPELLHKDSSALVNYATWLSRGWCRAELWCRLLSNKADNSVIVVYSATEAEFMFPLDWQHNSIVEGNFTVEADRAQVVRLGEVAVESKIRHLQASGPLSQYRFYAALRPQLLNRPREDREVSKFLRDFRFDTWVDAVQDQSNMNAVMCATLSGDSGMLRLLAKSHADMNHSLEGMSDLGYYDTQTALMAATKSRQEASVLATLIECRADVNGKARTGLPALYMCRSPEHVKLLLDLRADMPHFALSGAASFAGPETVQELLSHRCDPNKTGENRYHPLSAVALFSRGNCKAIESAKLLLAYRADVNARTVLTGQLSWLCWAAQVKMSVLGFSNCNMFTRLGASMAGLSPLGYAALVGHEQLAQLYLDHGADSLPNERGDLPEDLARNNHHHHLLPSLATFAT</sequence>